<dbReference type="Pfam" id="PF05656">
    <property type="entry name" value="DUF805"/>
    <property type="match status" value="1"/>
</dbReference>
<feature type="transmembrane region" description="Helical" evidence="1">
    <location>
        <begin position="78"/>
        <end position="102"/>
    </location>
</feature>
<organism evidence="2 3">
    <name type="scientific">Aurantiacibacter sediminis</name>
    <dbReference type="NCBI Taxonomy" id="2793064"/>
    <lineage>
        <taxon>Bacteria</taxon>
        <taxon>Pseudomonadati</taxon>
        <taxon>Pseudomonadota</taxon>
        <taxon>Alphaproteobacteria</taxon>
        <taxon>Sphingomonadales</taxon>
        <taxon>Erythrobacteraceae</taxon>
        <taxon>Aurantiacibacter</taxon>
    </lineage>
</organism>
<dbReference type="Proteomes" id="UP000602442">
    <property type="component" value="Unassembled WGS sequence"/>
</dbReference>
<sequence length="128" mass="13972">MVMPLKRYAEFHGRSSRSEYWWFQLAVIVAMFGLVVVAGGIIGEGSFGIIALAWLGVLIPSFAVTVRRLHDSGLSGTWLIGLIIGSIIPIVNFLTIIVWFILMVLPGNQGQNRFGPDPLDPANAEAFS</sequence>
<comment type="caution">
    <text evidence="2">The sequence shown here is derived from an EMBL/GenBank/DDBJ whole genome shotgun (WGS) entry which is preliminary data.</text>
</comment>
<keyword evidence="1" id="KW-0472">Membrane</keyword>
<accession>A0ABS0N6B4</accession>
<evidence type="ECO:0000256" key="1">
    <source>
        <dbReference type="SAM" id="Phobius"/>
    </source>
</evidence>
<feature type="transmembrane region" description="Helical" evidence="1">
    <location>
        <begin position="47"/>
        <end position="66"/>
    </location>
</feature>
<reference evidence="2 3" key="1">
    <citation type="submission" date="2020-11" db="EMBL/GenBank/DDBJ databases">
        <title>Erythrobacter sediminis sp. nov., a marine bacterium from a tidal flat of Garorim Bay.</title>
        <authorList>
            <person name="Kim D."/>
            <person name="Yoo Y."/>
            <person name="Kim J.-J."/>
        </authorList>
    </citation>
    <scope>NUCLEOTIDE SEQUENCE [LARGE SCALE GENOMIC DNA]</scope>
    <source>
        <strain evidence="2 3">JGD-13</strain>
    </source>
</reference>
<protein>
    <submittedName>
        <fullName evidence="2">DUF805 domain-containing protein</fullName>
    </submittedName>
</protein>
<dbReference type="PANTHER" id="PTHR34980">
    <property type="entry name" value="INNER MEMBRANE PROTEIN-RELATED-RELATED"/>
    <property type="match status" value="1"/>
</dbReference>
<keyword evidence="3" id="KW-1185">Reference proteome</keyword>
<keyword evidence="1" id="KW-1133">Transmembrane helix</keyword>
<proteinExistence type="predicted"/>
<evidence type="ECO:0000313" key="3">
    <source>
        <dbReference type="Proteomes" id="UP000602442"/>
    </source>
</evidence>
<gene>
    <name evidence="2" type="ORF">I5L03_12015</name>
</gene>
<dbReference type="PANTHER" id="PTHR34980:SF2">
    <property type="entry name" value="INNER MEMBRANE PROTEIN YHAH-RELATED"/>
    <property type="match status" value="1"/>
</dbReference>
<dbReference type="EMBL" id="JAEANY010000004">
    <property type="protein sequence ID" value="MBH5323308.1"/>
    <property type="molecule type" value="Genomic_DNA"/>
</dbReference>
<dbReference type="InterPro" id="IPR008523">
    <property type="entry name" value="DUF805"/>
</dbReference>
<keyword evidence="1" id="KW-0812">Transmembrane</keyword>
<evidence type="ECO:0000313" key="2">
    <source>
        <dbReference type="EMBL" id="MBH5323308.1"/>
    </source>
</evidence>
<feature type="transmembrane region" description="Helical" evidence="1">
    <location>
        <begin position="21"/>
        <end position="41"/>
    </location>
</feature>
<name>A0ABS0N6B4_9SPHN</name>